<feature type="compositionally biased region" description="Basic and acidic residues" evidence="3">
    <location>
        <begin position="841"/>
        <end position="862"/>
    </location>
</feature>
<dbReference type="GO" id="GO:0005634">
    <property type="term" value="C:nucleus"/>
    <property type="evidence" value="ECO:0007669"/>
    <property type="project" value="UniProtKB-SubCell"/>
</dbReference>
<dbReference type="PANTHER" id="PTHR13129:SF4">
    <property type="entry name" value="DDB1- AND CUL4-ASSOCIATED FACTOR 1"/>
    <property type="match status" value="1"/>
</dbReference>
<evidence type="ECO:0000313" key="5">
    <source>
        <dbReference type="Proteomes" id="UP001175271"/>
    </source>
</evidence>
<dbReference type="GO" id="GO:0016567">
    <property type="term" value="P:protein ubiquitination"/>
    <property type="evidence" value="ECO:0007669"/>
    <property type="project" value="InterPro"/>
</dbReference>
<dbReference type="PANTHER" id="PTHR13129">
    <property type="entry name" value="VPRBP PROTEIN-RELATED"/>
    <property type="match status" value="1"/>
</dbReference>
<feature type="compositionally biased region" description="Acidic residues" evidence="3">
    <location>
        <begin position="791"/>
        <end position="826"/>
    </location>
</feature>
<dbReference type="InterPro" id="IPR015943">
    <property type="entry name" value="WD40/YVTN_repeat-like_dom_sf"/>
</dbReference>
<dbReference type="SUPFAM" id="SSF50978">
    <property type="entry name" value="WD40 repeat-like"/>
    <property type="match status" value="1"/>
</dbReference>
<feature type="compositionally biased region" description="Acidic residues" evidence="3">
    <location>
        <begin position="703"/>
        <end position="718"/>
    </location>
</feature>
<evidence type="ECO:0000256" key="2">
    <source>
        <dbReference type="ARBA" id="ARBA00023242"/>
    </source>
</evidence>
<gene>
    <name evidence="4" type="ORF">QR680_002396</name>
</gene>
<keyword evidence="5" id="KW-1185">Reference proteome</keyword>
<dbReference type="GO" id="GO:0080008">
    <property type="term" value="C:Cul4-RING E3 ubiquitin ligase complex"/>
    <property type="evidence" value="ECO:0007669"/>
    <property type="project" value="TreeGrafter"/>
</dbReference>
<evidence type="ECO:0000256" key="1">
    <source>
        <dbReference type="ARBA" id="ARBA00004123"/>
    </source>
</evidence>
<reference evidence="4" key="1">
    <citation type="submission" date="2023-06" db="EMBL/GenBank/DDBJ databases">
        <title>Genomic analysis of the entomopathogenic nematode Steinernema hermaphroditum.</title>
        <authorList>
            <person name="Schwarz E.M."/>
            <person name="Heppert J.K."/>
            <person name="Baniya A."/>
            <person name="Schwartz H.T."/>
            <person name="Tan C.-H."/>
            <person name="Antoshechkin I."/>
            <person name="Sternberg P.W."/>
            <person name="Goodrich-Blair H."/>
            <person name="Dillman A.R."/>
        </authorList>
    </citation>
    <scope>NUCLEOTIDE SEQUENCE</scope>
    <source>
        <strain evidence="4">PS9179</strain>
        <tissue evidence="4">Whole animal</tissue>
    </source>
</reference>
<evidence type="ECO:0000313" key="4">
    <source>
        <dbReference type="EMBL" id="KAK0398034.1"/>
    </source>
</evidence>
<dbReference type="AlphaFoldDB" id="A0AA39H4P8"/>
<feature type="compositionally biased region" description="Polar residues" evidence="3">
    <location>
        <begin position="274"/>
        <end position="290"/>
    </location>
</feature>
<evidence type="ECO:0000256" key="3">
    <source>
        <dbReference type="SAM" id="MobiDB-lite"/>
    </source>
</evidence>
<evidence type="ECO:0008006" key="6">
    <source>
        <dbReference type="Google" id="ProtNLM"/>
    </source>
</evidence>
<organism evidence="4 5">
    <name type="scientific">Steinernema hermaphroditum</name>
    <dbReference type="NCBI Taxonomy" id="289476"/>
    <lineage>
        <taxon>Eukaryota</taxon>
        <taxon>Metazoa</taxon>
        <taxon>Ecdysozoa</taxon>
        <taxon>Nematoda</taxon>
        <taxon>Chromadorea</taxon>
        <taxon>Rhabditida</taxon>
        <taxon>Tylenchina</taxon>
        <taxon>Panagrolaimomorpha</taxon>
        <taxon>Strongyloidoidea</taxon>
        <taxon>Steinernematidae</taxon>
        <taxon>Steinernema</taxon>
    </lineage>
</organism>
<comment type="caution">
    <text evidence="4">The sequence shown here is derived from an EMBL/GenBank/DDBJ whole genome shotgun (WGS) entry which is preliminary data.</text>
</comment>
<sequence length="862" mass="97315">MKICEGNEFPESAECLRLALFIISNLVGAPLNNHDTEARKGSPCSDVAELWDVFRSNEGLMMLIDRITKENTEHDVNDVFIREAACEALCGLARCESVRQVLSKLPIIAGDGLLVTCKKIYQAPIRPEQELFYKQAKNLVEKVIKVTIRDEDAKEFSQERIKRSTIIANTRYYFRDVEMLQLTCNYLNKLGLSSSATHLAAEARLNASRTLDFTPSAHRMLTDTPTRNHDFTQPRPLVHKRIKGREFEPKPVDRGQMIDRAKDLEKSITRVVNTPSTPALPVTPSTSRGSSHYRRQNTHVRCTDGKHENSDPLNDILSTYFKEKHSHCKHPVAICPPFSLFKEHKCSAIYTSRPRLDFSGRYIHRGIYPNYGNSRLHTADLYQIYSRFAQYKIFQNKEGAFTSCAFSSDDEHILLGTFEGELLWYNIVTEEVECRQQCHNGVPLNEIVSSKDGSLLLTATNAGLSTSILWNLGETPKLTARYNNASHACFSNTSTQYVMTTSYETATVHDLETESIVATFKETKNANLYQHNVATFDYKDTMVMNDGILYDFRASSSPIHKFDKLNSENGGVFHPDCLSVIVNTEVYDLRNYKLLHHVPALDNARITFNSRGNVLYAVSRDNTEDDEFTTVYKPLLVTLDTKNYEIIASNTLKRHLFDFAIDHSEGRVATVERSDAYVPENNMCRLFDIGKVRDDEEPRTFHDDDDQGDSSNSDDDDESRTSSNSDDDSDNLHDLFFPPSSGSERSGLSDDIGSFGESSDDGSDIGSDDDSVGSMDSELAEILDGAYGGEELYDDDDGEGEDESESEEDEEGEGEDEEDEEEEEDLPGTSSIVLNPRLRKERREQARRQEEEKQGGERSDSD</sequence>
<dbReference type="Gene3D" id="2.130.10.10">
    <property type="entry name" value="YVTN repeat-like/Quinoprotein amine dehydrogenase"/>
    <property type="match status" value="1"/>
</dbReference>
<feature type="region of interest" description="Disordered" evidence="3">
    <location>
        <begin position="274"/>
        <end position="296"/>
    </location>
</feature>
<feature type="region of interest" description="Disordered" evidence="3">
    <location>
        <begin position="695"/>
        <end position="862"/>
    </location>
</feature>
<protein>
    <recommendedName>
        <fullName evidence="6">LisH domain-containing protein</fullName>
    </recommendedName>
</protein>
<comment type="subcellular location">
    <subcellularLocation>
        <location evidence="1">Nucleus</location>
    </subcellularLocation>
</comment>
<dbReference type="InterPro" id="IPR036322">
    <property type="entry name" value="WD40_repeat_dom_sf"/>
</dbReference>
<proteinExistence type="predicted"/>
<accession>A0AA39H4P8</accession>
<dbReference type="EMBL" id="JAUCMV010000005">
    <property type="protein sequence ID" value="KAK0398034.1"/>
    <property type="molecule type" value="Genomic_DNA"/>
</dbReference>
<dbReference type="Proteomes" id="UP001175271">
    <property type="component" value="Unassembled WGS sequence"/>
</dbReference>
<dbReference type="InterPro" id="IPR033270">
    <property type="entry name" value="VPRBP/DCAF1"/>
</dbReference>
<name>A0AA39H4P8_9BILA</name>
<keyword evidence="2" id="KW-0539">Nucleus</keyword>
<feature type="compositionally biased region" description="Acidic residues" evidence="3">
    <location>
        <begin position="758"/>
        <end position="771"/>
    </location>
</feature>